<protein>
    <submittedName>
        <fullName evidence="1">YfbM family protein</fullName>
    </submittedName>
</protein>
<organism evidence="1">
    <name type="scientific">Singulisphaera sp. Ch08</name>
    <dbReference type="NCBI Taxonomy" id="3120278"/>
    <lineage>
        <taxon>Bacteria</taxon>
        <taxon>Pseudomonadati</taxon>
        <taxon>Planctomycetota</taxon>
        <taxon>Planctomycetia</taxon>
        <taxon>Isosphaerales</taxon>
        <taxon>Isosphaeraceae</taxon>
        <taxon>Singulisphaera</taxon>
    </lineage>
</organism>
<name>A0AAU7CE11_9BACT</name>
<dbReference type="Gene3D" id="3.40.1760.10">
    <property type="entry name" value="YfbM-like super family"/>
    <property type="match status" value="1"/>
</dbReference>
<dbReference type="InterPro" id="IPR035944">
    <property type="entry name" value="YfbM-like_sf"/>
</dbReference>
<sequence length="158" mass="18153">MSITEAEQLRALPSEQARLDYIIENIEESYFADHKEYLAETDTAWDAIHRALTDGELTWDGGEYPLNHVVLAGELLYTDPDYILSLKSPEQVREIAAALSGVSESEFRRRYFAIDSDRYGCTVDELDFAYTWGWFQNLCRLYSKAATEGRFVLFTADQ</sequence>
<accession>A0AAU7CE11</accession>
<reference evidence="1" key="1">
    <citation type="submission" date="2024-05" db="EMBL/GenBank/DDBJ databases">
        <title>Planctomycetes of the genus Singulisphaera possess chitinolytic capabilities.</title>
        <authorList>
            <person name="Ivanova A."/>
        </authorList>
    </citation>
    <scope>NUCLEOTIDE SEQUENCE</scope>
    <source>
        <strain evidence="1">Ch08T</strain>
    </source>
</reference>
<dbReference type="Pfam" id="PF08974">
    <property type="entry name" value="DUF1877"/>
    <property type="match status" value="1"/>
</dbReference>
<dbReference type="InterPro" id="IPR015068">
    <property type="entry name" value="DUF1877"/>
</dbReference>
<dbReference type="EMBL" id="CP155447">
    <property type="protein sequence ID" value="XBH03494.1"/>
    <property type="molecule type" value="Genomic_DNA"/>
</dbReference>
<dbReference type="RefSeq" id="WP_406696228.1">
    <property type="nucleotide sequence ID" value="NZ_CP155447.1"/>
</dbReference>
<evidence type="ECO:0000313" key="1">
    <source>
        <dbReference type="EMBL" id="XBH03494.1"/>
    </source>
</evidence>
<dbReference type="AlphaFoldDB" id="A0AAU7CE11"/>
<gene>
    <name evidence="1" type="ORF">V5E97_35095</name>
</gene>
<dbReference type="SUPFAM" id="SSF111069">
    <property type="entry name" value="Hypothetical protein yfbM"/>
    <property type="match status" value="1"/>
</dbReference>
<proteinExistence type="predicted"/>